<evidence type="ECO:0000256" key="1">
    <source>
        <dbReference type="SAM" id="MobiDB-lite"/>
    </source>
</evidence>
<dbReference type="PROSITE" id="PS51257">
    <property type="entry name" value="PROKAR_LIPOPROTEIN"/>
    <property type="match status" value="1"/>
</dbReference>
<evidence type="ECO:0000313" key="3">
    <source>
        <dbReference type="EMBL" id="ABC81433.1"/>
    </source>
</evidence>
<dbReference type="KEGG" id="ade:Adeh_1660"/>
<dbReference type="STRING" id="290397.Adeh_1660"/>
<organism evidence="3 4">
    <name type="scientific">Anaeromyxobacter dehalogenans (strain 2CP-C)</name>
    <dbReference type="NCBI Taxonomy" id="290397"/>
    <lineage>
        <taxon>Bacteria</taxon>
        <taxon>Pseudomonadati</taxon>
        <taxon>Myxococcota</taxon>
        <taxon>Myxococcia</taxon>
        <taxon>Myxococcales</taxon>
        <taxon>Cystobacterineae</taxon>
        <taxon>Anaeromyxobacteraceae</taxon>
        <taxon>Anaeromyxobacter</taxon>
    </lineage>
</organism>
<dbReference type="GO" id="GO:0030020">
    <property type="term" value="F:extracellular matrix structural constituent conferring tensile strength"/>
    <property type="evidence" value="ECO:0007669"/>
    <property type="project" value="TreeGrafter"/>
</dbReference>
<dbReference type="GO" id="GO:0005615">
    <property type="term" value="C:extracellular space"/>
    <property type="evidence" value="ECO:0007669"/>
    <property type="project" value="TreeGrafter"/>
</dbReference>
<feature type="compositionally biased region" description="Low complexity" evidence="1">
    <location>
        <begin position="601"/>
        <end position="621"/>
    </location>
</feature>
<keyword evidence="2" id="KW-0732">Signal</keyword>
<feature type="compositionally biased region" description="Gly residues" evidence="1">
    <location>
        <begin position="504"/>
        <end position="529"/>
    </location>
</feature>
<evidence type="ECO:0000313" key="4">
    <source>
        <dbReference type="Proteomes" id="UP000001935"/>
    </source>
</evidence>
<protein>
    <recommendedName>
        <fullName evidence="5">Collagen triple helix repeat protein</fullName>
    </recommendedName>
</protein>
<dbReference type="HOGENOM" id="CLU_431283_0_0_7"/>
<name>Q2IIF6_ANADE</name>
<evidence type="ECO:0008006" key="5">
    <source>
        <dbReference type="Google" id="ProtNLM"/>
    </source>
</evidence>
<evidence type="ECO:0000256" key="2">
    <source>
        <dbReference type="SAM" id="SignalP"/>
    </source>
</evidence>
<feature type="region of interest" description="Disordered" evidence="1">
    <location>
        <begin position="556"/>
        <end position="634"/>
    </location>
</feature>
<dbReference type="InterPro" id="IPR050149">
    <property type="entry name" value="Collagen_superfamily"/>
</dbReference>
<dbReference type="RefSeq" id="WP_011420716.1">
    <property type="nucleotide sequence ID" value="NC_007760.1"/>
</dbReference>
<dbReference type="PANTHER" id="PTHR24023:SF1112">
    <property type="entry name" value="COL_CUTICLE_N DOMAIN-CONTAINING PROTEIN-RELATED"/>
    <property type="match status" value="1"/>
</dbReference>
<accession>Q2IIF6</accession>
<proteinExistence type="predicted"/>
<dbReference type="PANTHER" id="PTHR24023">
    <property type="entry name" value="COLLAGEN ALPHA"/>
    <property type="match status" value="1"/>
</dbReference>
<reference evidence="3" key="1">
    <citation type="submission" date="2006-01" db="EMBL/GenBank/DDBJ databases">
        <title>Complete sequence of Anaeromyxobacter dehalogenans 2CP-C.</title>
        <authorList>
            <consortium name="US DOE Joint Genome Institute"/>
            <person name="Copeland A."/>
            <person name="Lucas S."/>
            <person name="Lapidus A."/>
            <person name="Barry K."/>
            <person name="Detter J.C."/>
            <person name="Glavina T."/>
            <person name="Hammon N."/>
            <person name="Israni S."/>
            <person name="Pitluck S."/>
            <person name="Brettin T."/>
            <person name="Bruce D."/>
            <person name="Han C."/>
            <person name="Tapia R."/>
            <person name="Gilna P."/>
            <person name="Kiss H."/>
            <person name="Schmutz J."/>
            <person name="Larimer F."/>
            <person name="Land M."/>
            <person name="Kyrpides N."/>
            <person name="Anderson I."/>
            <person name="Sanford R.A."/>
            <person name="Ritalahti K.M."/>
            <person name="Thomas H.S."/>
            <person name="Kirby J.R."/>
            <person name="Zhulin I.B."/>
            <person name="Loeffler F.E."/>
            <person name="Richardson P."/>
        </authorList>
    </citation>
    <scope>NUCLEOTIDE SEQUENCE</scope>
    <source>
        <strain evidence="3">2CP-C</strain>
    </source>
</reference>
<sequence length="634" mass="63603">MRPSAASPVRAAPIAMLLAACAGSKLPMTAAGLAETGSPEALVAYLGQPGADGQVCARGGAVPEDVRRSRRTPGALVAALRAGKVPGPIWADCAESLLPAMPGERASDLVDRILGAEADLVEAPEVEHDPALQAQLEALHRVALERAPGPAGSRQVRAAVLAELRPRLAGDRLGPVARPRAEALAATLEAEQGEWEGRRVDAGRIAALTASRDEAALRLLARRLPDPDARAEAERGLVRVRIAASPFPEVKARAASVEVAVLRDGAYRISPQDHRPLRAALAPDRIPAATILARQSPPDGTATLLALGDGGRPGVLPPVHLAAALTVEVAGLSRPIRPCAPGRPLDPTPCLDPAALSVDSPYAALRGPDLVVRERADLPALAALARSGSRLEVPVRAGGALAGNVSWPVRFERPGRWVFEGSKPGAPGPDLAIALERVDADRLVVAATFPGGRRLAVLERADAPAFRIVTRGASGWSGRDGSRGRDGSTGTPGVDASCLSGSDGTAGGPGGPGEDGEAGGPGQPGGRGGAVNVAVRAPAALLADTLALAGGIVVSEGGRGGSGGRGGMGGHGGDGGAGGRRASLCLKDGRSVQLSGGFDGPMGPNGAAGPDGPSGSDGPAGLVRIEPAAAASLD</sequence>
<dbReference type="GO" id="GO:0031012">
    <property type="term" value="C:extracellular matrix"/>
    <property type="evidence" value="ECO:0007669"/>
    <property type="project" value="TreeGrafter"/>
</dbReference>
<dbReference type="Proteomes" id="UP000001935">
    <property type="component" value="Chromosome"/>
</dbReference>
<dbReference type="EMBL" id="CP000251">
    <property type="protein sequence ID" value="ABC81433.1"/>
    <property type="molecule type" value="Genomic_DNA"/>
</dbReference>
<feature type="chain" id="PRO_5004209705" description="Collagen triple helix repeat protein" evidence="2">
    <location>
        <begin position="31"/>
        <end position="634"/>
    </location>
</feature>
<feature type="compositionally biased region" description="Gly residues" evidence="1">
    <location>
        <begin position="557"/>
        <end position="579"/>
    </location>
</feature>
<feature type="signal peptide" evidence="2">
    <location>
        <begin position="1"/>
        <end position="30"/>
    </location>
</feature>
<gene>
    <name evidence="3" type="ordered locus">Adeh_1660</name>
</gene>
<dbReference type="GO" id="GO:0030198">
    <property type="term" value="P:extracellular matrix organization"/>
    <property type="evidence" value="ECO:0007669"/>
    <property type="project" value="TreeGrafter"/>
</dbReference>
<dbReference type="OrthoDB" id="9964276at2"/>
<dbReference type="AlphaFoldDB" id="Q2IIF6"/>
<feature type="region of interest" description="Disordered" evidence="1">
    <location>
        <begin position="472"/>
        <end position="530"/>
    </location>
</feature>